<evidence type="ECO:0000313" key="3">
    <source>
        <dbReference type="Proteomes" id="UP000007730"/>
    </source>
</evidence>
<feature type="region of interest" description="Disordered" evidence="1">
    <location>
        <begin position="191"/>
        <end position="217"/>
    </location>
</feature>
<dbReference type="KEGG" id="oca:OCAR_4325"/>
<dbReference type="KEGG" id="ocg:OCA5_c02000"/>
<proteinExistence type="predicted"/>
<sequence length="427" mass="43909">MATDDDQRETEGAARKRAAPTIDLDPSDVTDTTPKGEVNAESEAERTSEDVHADHAQVGGGHSDTTSGESAQSASSEPSPAGAAPSWRVVLPAALSAAVVALLVSGLWNALWPNNSDPDIPPAQTSTIEGLSTRVAQLESKPTPVPVTVDTSALTKRLDALDQAVADIRTDMTALREQMQALAAKTAEAVEAKAEPKAEPKAESAAEAKDEAKAAPAPDISGLEERLAKLEQQAVAASAEAATKLAAAPPPPPPDDTALRLALAATALDQTVRQGLPYAAMLAAATRLGGEASVLAPLEPFAATGVPTAEALCRELLTQLPRLAAAPKSAPAASGWVERLGDSASRLVKVTRVDDNGTDRAALLSRATTAANRNDLKQASEIVTQLPEPDRSALQGWIGKVQARGTALAASRAFAETATAALPPSPH</sequence>
<keyword evidence="3" id="KW-1185">Reference proteome</keyword>
<feature type="region of interest" description="Disordered" evidence="1">
    <location>
        <begin position="1"/>
        <end position="84"/>
    </location>
</feature>
<evidence type="ECO:0008006" key="4">
    <source>
        <dbReference type="Google" id="ProtNLM"/>
    </source>
</evidence>
<dbReference type="EMBL" id="CP002826">
    <property type="protein sequence ID" value="AEI04931.1"/>
    <property type="molecule type" value="Genomic_DNA"/>
</dbReference>
<evidence type="ECO:0000256" key="1">
    <source>
        <dbReference type="SAM" id="MobiDB-lite"/>
    </source>
</evidence>
<accession>B6JAE7</accession>
<dbReference type="Gene3D" id="1.20.1270.70">
    <property type="entry name" value="Designed single chain three-helix bundle"/>
    <property type="match status" value="1"/>
</dbReference>
<feature type="compositionally biased region" description="Basic and acidic residues" evidence="1">
    <location>
        <begin position="191"/>
        <end position="213"/>
    </location>
</feature>
<feature type="compositionally biased region" description="Low complexity" evidence="1">
    <location>
        <begin position="67"/>
        <end position="84"/>
    </location>
</feature>
<dbReference type="PATRIC" id="fig|504832.7.peg.212"/>
<dbReference type="HOGENOM" id="CLU_042789_0_0_5"/>
<reference evidence="2 3" key="1">
    <citation type="journal article" date="2011" name="J. Bacteriol.">
        <title>Complete genome sequences of the chemolithoautotrophic Oligotropha carboxidovorans strains OM4 and OM5.</title>
        <authorList>
            <person name="Volland S."/>
            <person name="Rachinger M."/>
            <person name="Strittmatter A."/>
            <person name="Daniel R."/>
            <person name="Gottschalk G."/>
            <person name="Meyer O."/>
        </authorList>
    </citation>
    <scope>NUCLEOTIDE SEQUENCE [LARGE SCALE GENOMIC DNA]</scope>
    <source>
        <strain evidence="3">ATCC 49405 / DSM 1227 / KCTC 32145 / OM5</strain>
    </source>
</reference>
<protein>
    <recommendedName>
        <fullName evidence="4">Mitochondrial inner membrane protein</fullName>
    </recommendedName>
</protein>
<dbReference type="eggNOG" id="COG4223">
    <property type="taxonomic scope" value="Bacteria"/>
</dbReference>
<name>B6JAE7_AFIC5</name>
<dbReference type="Proteomes" id="UP000007730">
    <property type="component" value="Chromosome"/>
</dbReference>
<feature type="compositionally biased region" description="Basic and acidic residues" evidence="1">
    <location>
        <begin position="43"/>
        <end position="55"/>
    </location>
</feature>
<dbReference type="RefSeq" id="WP_012561503.1">
    <property type="nucleotide sequence ID" value="NC_011386.1"/>
</dbReference>
<gene>
    <name evidence="2" type="ordered locus">OCA5_c02000</name>
</gene>
<dbReference type="AlphaFoldDB" id="B6JAE7"/>
<organism evidence="2 3">
    <name type="scientific">Afipia carboxidovorans (strain ATCC 49405 / DSM 1227 / KCTC 32145 / OM5)</name>
    <name type="common">Oligotropha carboxidovorans</name>
    <dbReference type="NCBI Taxonomy" id="504832"/>
    <lineage>
        <taxon>Bacteria</taxon>
        <taxon>Pseudomonadati</taxon>
        <taxon>Pseudomonadota</taxon>
        <taxon>Alphaproteobacteria</taxon>
        <taxon>Hyphomicrobiales</taxon>
        <taxon>Nitrobacteraceae</taxon>
        <taxon>Afipia</taxon>
    </lineage>
</organism>
<evidence type="ECO:0000313" key="2">
    <source>
        <dbReference type="EMBL" id="AEI04931.1"/>
    </source>
</evidence>
<dbReference type="STRING" id="504832.OCA5_c02000"/>
<dbReference type="OrthoDB" id="8441668at2"/>